<evidence type="ECO:0000313" key="1">
    <source>
        <dbReference type="EMBL" id="GEO34447.1"/>
    </source>
</evidence>
<dbReference type="SUPFAM" id="SSF56801">
    <property type="entry name" value="Acetyl-CoA synthetase-like"/>
    <property type="match status" value="1"/>
</dbReference>
<dbReference type="NCBIfam" id="TIGR03089">
    <property type="entry name" value="TIGR03089 family protein"/>
    <property type="match status" value="1"/>
</dbReference>
<dbReference type="Gene3D" id="3.40.50.12780">
    <property type="entry name" value="N-terminal domain of ligase-like"/>
    <property type="match status" value="1"/>
</dbReference>
<dbReference type="AlphaFoldDB" id="A0A512DDD8"/>
<proteinExistence type="predicted"/>
<comment type="caution">
    <text evidence="1">The sequence shown here is derived from an EMBL/GenBank/DDBJ whole genome shotgun (WGS) entry which is preliminary data.</text>
</comment>
<name>A0A512DDD8_9CELL</name>
<dbReference type="InterPro" id="IPR017523">
    <property type="entry name" value="Rv3268"/>
</dbReference>
<accession>A0A512DDD8</accession>
<protein>
    <submittedName>
        <fullName evidence="1">Acyl-CoA synthetase</fullName>
    </submittedName>
</protein>
<dbReference type="Proteomes" id="UP000321181">
    <property type="component" value="Unassembled WGS sequence"/>
</dbReference>
<dbReference type="RefSeq" id="WP_246131140.1">
    <property type="nucleotide sequence ID" value="NZ_BAAARM010000003.1"/>
</dbReference>
<gene>
    <name evidence="1" type="ORF">CAE01nite_21720</name>
</gene>
<reference evidence="1 2" key="1">
    <citation type="submission" date="2019-07" db="EMBL/GenBank/DDBJ databases">
        <title>Whole genome shotgun sequence of Cellulomonas aerilata NBRC 106308.</title>
        <authorList>
            <person name="Hosoyama A."/>
            <person name="Uohara A."/>
            <person name="Ohji S."/>
            <person name="Ichikawa N."/>
        </authorList>
    </citation>
    <scope>NUCLEOTIDE SEQUENCE [LARGE SCALE GENOMIC DNA]</scope>
    <source>
        <strain evidence="1 2">NBRC 106308</strain>
    </source>
</reference>
<keyword evidence="2" id="KW-1185">Reference proteome</keyword>
<dbReference type="InterPro" id="IPR042099">
    <property type="entry name" value="ANL_N_sf"/>
</dbReference>
<sequence>MIPPRSVADVLDLVTADPGRPRLTWYGGDGERVELSGAVLANWVAKTTNLLVEELDVEPGVRVGLDLPPHWRTAVWALAAWRSGAEVALGGAAGDADVVVTDAPGAHAAARQLVAVSLPALARRFDGDLPDGAVDAAGAVMTYGDVIGWAPVTDPSATALDLPGRPPVPHADLLRWAGAAASPGRVVVGCGESDEDVAAWLQALLGVLAADGSVVALAAPMARELAADPDRRARLLASERVTAG</sequence>
<evidence type="ECO:0000313" key="2">
    <source>
        <dbReference type="Proteomes" id="UP000321181"/>
    </source>
</evidence>
<organism evidence="1 2">
    <name type="scientific">Cellulomonas aerilata</name>
    <dbReference type="NCBI Taxonomy" id="515326"/>
    <lineage>
        <taxon>Bacteria</taxon>
        <taxon>Bacillati</taxon>
        <taxon>Actinomycetota</taxon>
        <taxon>Actinomycetes</taxon>
        <taxon>Micrococcales</taxon>
        <taxon>Cellulomonadaceae</taxon>
        <taxon>Cellulomonas</taxon>
    </lineage>
</organism>
<dbReference type="EMBL" id="BJYY01000013">
    <property type="protein sequence ID" value="GEO34447.1"/>
    <property type="molecule type" value="Genomic_DNA"/>
</dbReference>